<protein>
    <submittedName>
        <fullName evidence="2">Uncharacterized protein</fullName>
    </submittedName>
</protein>
<accession>A0A1V9G8N4</accession>
<feature type="signal peptide" evidence="1">
    <location>
        <begin position="1"/>
        <end position="22"/>
    </location>
</feature>
<sequence length="306" mass="35518">MQRKFFALYLAILCSVTSIAQYADIRAAISSQKFSDEVMAQLKATTTVFFYSKQQKSEIDLIKQAVTDGWKLTPLVFDDISKFDKYASNPKYSYFIIEGFTKESKYTSNTHYYINLRLFKEVTKKGNIISTGLCRIELYPNTETLNMGGGRSEEVVENLYTKGAFYNWSPILLKAQLEAVSSNLEKSFKPEHYTEIKDKDLSSILSNDTLYVPKTLLMSFNALSGKEKEKPETIFDGYHYKYRLCTDEELFDLFQISKKGRLLFEYVKSSTDKFITIYDLQQKKIIYRNYVPLSYNLKSKDIESIK</sequence>
<dbReference type="EMBL" id="LVYD01000001">
    <property type="protein sequence ID" value="OQP66838.1"/>
    <property type="molecule type" value="Genomic_DNA"/>
</dbReference>
<feature type="chain" id="PRO_5010727907" evidence="1">
    <location>
        <begin position="23"/>
        <end position="306"/>
    </location>
</feature>
<reference evidence="2 3" key="1">
    <citation type="submission" date="2016-03" db="EMBL/GenBank/DDBJ databases">
        <title>Niastella vici sp. nov., isolated from farmland soil.</title>
        <authorList>
            <person name="Chen L."/>
            <person name="Wang D."/>
            <person name="Yang S."/>
            <person name="Wang G."/>
        </authorList>
    </citation>
    <scope>NUCLEOTIDE SEQUENCE [LARGE SCALE GENOMIC DNA]</scope>
    <source>
        <strain evidence="2 3">DJ57</strain>
    </source>
</reference>
<dbReference type="OrthoDB" id="668115at2"/>
<proteinExistence type="predicted"/>
<keyword evidence="3" id="KW-1185">Reference proteome</keyword>
<evidence type="ECO:0000313" key="3">
    <source>
        <dbReference type="Proteomes" id="UP000192796"/>
    </source>
</evidence>
<evidence type="ECO:0000313" key="2">
    <source>
        <dbReference type="EMBL" id="OQP66838.1"/>
    </source>
</evidence>
<dbReference type="RefSeq" id="WP_081144537.1">
    <property type="nucleotide sequence ID" value="NZ_LVYD01000001.1"/>
</dbReference>
<name>A0A1V9G8N4_9BACT</name>
<organism evidence="2 3">
    <name type="scientific">Niastella vici</name>
    <dbReference type="NCBI Taxonomy" id="1703345"/>
    <lineage>
        <taxon>Bacteria</taxon>
        <taxon>Pseudomonadati</taxon>
        <taxon>Bacteroidota</taxon>
        <taxon>Chitinophagia</taxon>
        <taxon>Chitinophagales</taxon>
        <taxon>Chitinophagaceae</taxon>
        <taxon>Niastella</taxon>
    </lineage>
</organism>
<comment type="caution">
    <text evidence="2">The sequence shown here is derived from an EMBL/GenBank/DDBJ whole genome shotgun (WGS) entry which is preliminary data.</text>
</comment>
<dbReference type="Proteomes" id="UP000192796">
    <property type="component" value="Unassembled WGS sequence"/>
</dbReference>
<keyword evidence="1" id="KW-0732">Signal</keyword>
<dbReference type="AlphaFoldDB" id="A0A1V9G8N4"/>
<gene>
    <name evidence="2" type="ORF">A3860_00260</name>
</gene>
<evidence type="ECO:0000256" key="1">
    <source>
        <dbReference type="SAM" id="SignalP"/>
    </source>
</evidence>